<name>A0A101RKJ8_9ACTN</name>
<sequence>MTIGPLHRAGVECTGSYGAALARFLSREATQVVEVNQPDRRAAVTPKTGEGPAVDLSVLRPAKESAVKAR</sequence>
<comment type="caution">
    <text evidence="2">The sequence shown here is derived from an EMBL/GenBank/DDBJ whole genome shotgun (WGS) entry which is preliminary data.</text>
</comment>
<proteinExistence type="predicted"/>
<protein>
    <submittedName>
        <fullName evidence="2">Uncharacterized protein</fullName>
    </submittedName>
</protein>
<dbReference type="AlphaFoldDB" id="A0A101RKJ8"/>
<dbReference type="Proteomes" id="UP000053669">
    <property type="component" value="Unassembled WGS sequence"/>
</dbReference>
<dbReference type="RefSeq" id="WP_059211903.1">
    <property type="nucleotide sequence ID" value="NZ_KQ948688.1"/>
</dbReference>
<evidence type="ECO:0000313" key="2">
    <source>
        <dbReference type="EMBL" id="KUN55607.1"/>
    </source>
</evidence>
<evidence type="ECO:0000313" key="3">
    <source>
        <dbReference type="Proteomes" id="UP000053669"/>
    </source>
</evidence>
<feature type="compositionally biased region" description="Basic and acidic residues" evidence="1">
    <location>
        <begin position="61"/>
        <end position="70"/>
    </location>
</feature>
<feature type="region of interest" description="Disordered" evidence="1">
    <location>
        <begin position="37"/>
        <end position="70"/>
    </location>
</feature>
<dbReference type="EMBL" id="LMWU01000080">
    <property type="protein sequence ID" value="KUN55607.1"/>
    <property type="molecule type" value="Genomic_DNA"/>
</dbReference>
<reference evidence="2 3" key="1">
    <citation type="submission" date="2015-10" db="EMBL/GenBank/DDBJ databases">
        <title>Draft genome sequence of Streptomyces canus DSM 40017, type strain for the species Streptomyces canus.</title>
        <authorList>
            <person name="Ruckert C."/>
            <person name="Winkler A."/>
            <person name="Kalinowski J."/>
            <person name="Kampfer P."/>
            <person name="Glaeser S."/>
        </authorList>
    </citation>
    <scope>NUCLEOTIDE SEQUENCE [LARGE SCALE GENOMIC DNA]</scope>
    <source>
        <strain evidence="2 3">DSM 40017</strain>
    </source>
</reference>
<organism evidence="2 3">
    <name type="scientific">Streptomyces canus</name>
    <dbReference type="NCBI Taxonomy" id="58343"/>
    <lineage>
        <taxon>Bacteria</taxon>
        <taxon>Bacillati</taxon>
        <taxon>Actinomycetota</taxon>
        <taxon>Actinomycetes</taxon>
        <taxon>Kitasatosporales</taxon>
        <taxon>Streptomycetaceae</taxon>
        <taxon>Streptomyces</taxon>
        <taxon>Streptomyces aurantiacus group</taxon>
    </lineage>
</organism>
<evidence type="ECO:0000256" key="1">
    <source>
        <dbReference type="SAM" id="MobiDB-lite"/>
    </source>
</evidence>
<gene>
    <name evidence="2" type="ORF">AQJ46_49330</name>
</gene>
<accession>A0A101RKJ8</accession>